<dbReference type="Pfam" id="PF01261">
    <property type="entry name" value="AP_endonuc_2"/>
    <property type="match status" value="1"/>
</dbReference>
<dbReference type="Pfam" id="PF00596">
    <property type="entry name" value="Aldolase_II"/>
    <property type="match status" value="1"/>
</dbReference>
<keyword evidence="6" id="KW-0862">Zinc</keyword>
<organism evidence="9 10">
    <name type="scientific">Dermatophilus congolensis</name>
    <dbReference type="NCBI Taxonomy" id="1863"/>
    <lineage>
        <taxon>Bacteria</taxon>
        <taxon>Bacillati</taxon>
        <taxon>Actinomycetota</taxon>
        <taxon>Actinomycetes</taxon>
        <taxon>Micrococcales</taxon>
        <taxon>Dermatophilaceae</taxon>
        <taxon>Dermatophilus</taxon>
    </lineage>
</organism>
<dbReference type="NCBIfam" id="NF009688">
    <property type="entry name" value="PRK13209.1"/>
    <property type="match status" value="1"/>
</dbReference>
<dbReference type="GO" id="GO:0005829">
    <property type="term" value="C:cytosol"/>
    <property type="evidence" value="ECO:0007669"/>
    <property type="project" value="TreeGrafter"/>
</dbReference>
<dbReference type="InterPro" id="IPR036237">
    <property type="entry name" value="Xyl_isomerase-like_sf"/>
</dbReference>
<dbReference type="Gene3D" id="3.20.20.150">
    <property type="entry name" value="Divalent-metal-dependent TIM barrel enzymes"/>
    <property type="match status" value="1"/>
</dbReference>
<dbReference type="PANTHER" id="PTHR22789:SF8">
    <property type="entry name" value="L-RIBULOSE-5-PHOSPHATE 4-EPIMERASE SGBE"/>
    <property type="match status" value="1"/>
</dbReference>
<keyword evidence="10" id="KW-1185">Reference proteome</keyword>
<dbReference type="InterPro" id="IPR050197">
    <property type="entry name" value="Aldolase_class_II_sugar_metab"/>
</dbReference>
<dbReference type="InterPro" id="IPR001303">
    <property type="entry name" value="Aldolase_II/adducin_N"/>
</dbReference>
<name>A0A239VJR6_9MICO</name>
<dbReference type="Proteomes" id="UP000242637">
    <property type="component" value="Chromosome 1"/>
</dbReference>
<dbReference type="InterPro" id="IPR013022">
    <property type="entry name" value="Xyl_isomerase-like_TIM-brl"/>
</dbReference>
<evidence type="ECO:0000256" key="3">
    <source>
        <dbReference type="ARBA" id="ARBA00010037"/>
    </source>
</evidence>
<comment type="similarity">
    <text evidence="3">Belongs to the aldolase class II family. AraD/FucA subfamily.</text>
</comment>
<dbReference type="GO" id="GO:0019323">
    <property type="term" value="P:pentose catabolic process"/>
    <property type="evidence" value="ECO:0007669"/>
    <property type="project" value="TreeGrafter"/>
</dbReference>
<evidence type="ECO:0000256" key="1">
    <source>
        <dbReference type="ARBA" id="ARBA00001726"/>
    </source>
</evidence>
<evidence type="ECO:0000256" key="5">
    <source>
        <dbReference type="ARBA" id="ARBA00022723"/>
    </source>
</evidence>
<evidence type="ECO:0000256" key="6">
    <source>
        <dbReference type="ARBA" id="ARBA00022833"/>
    </source>
</evidence>
<dbReference type="SMART" id="SM01007">
    <property type="entry name" value="Aldolase_II"/>
    <property type="match status" value="1"/>
</dbReference>
<dbReference type="AlphaFoldDB" id="A0A239VJR6"/>
<dbReference type="STRING" id="1121387.GCA_000429885_01879"/>
<dbReference type="GO" id="GO:0046872">
    <property type="term" value="F:metal ion binding"/>
    <property type="evidence" value="ECO:0007669"/>
    <property type="project" value="UniProtKB-KW"/>
</dbReference>
<dbReference type="SUPFAM" id="SSF53639">
    <property type="entry name" value="AraD/HMP-PK domain-like"/>
    <property type="match status" value="1"/>
</dbReference>
<evidence type="ECO:0000256" key="4">
    <source>
        <dbReference type="ARBA" id="ARBA00013186"/>
    </source>
</evidence>
<protein>
    <recommendedName>
        <fullName evidence="4">L-ribulose-5-phosphate 4-epimerase</fullName>
        <ecNumber evidence="4">5.1.3.4</ecNumber>
    </recommendedName>
</protein>
<keyword evidence="7" id="KW-0119">Carbohydrate metabolism</keyword>
<dbReference type="KEGG" id="dco:SAMEA4475696_1430"/>
<dbReference type="EC" id="5.1.3.4" evidence="4"/>
<dbReference type="NCBIfam" id="NF009689">
    <property type="entry name" value="PRK13210.1"/>
    <property type="match status" value="1"/>
</dbReference>
<comment type="catalytic activity">
    <reaction evidence="1">
        <text>L-ribulose 5-phosphate = D-xylulose 5-phosphate</text>
        <dbReference type="Rhea" id="RHEA:22368"/>
        <dbReference type="ChEBI" id="CHEBI:57737"/>
        <dbReference type="ChEBI" id="CHEBI:58226"/>
        <dbReference type="EC" id="5.1.3.4"/>
    </reaction>
</comment>
<dbReference type="EMBL" id="LT906453">
    <property type="protein sequence ID" value="SNV22039.1"/>
    <property type="molecule type" value="Genomic_DNA"/>
</dbReference>
<proteinExistence type="inferred from homology"/>
<sequence length="528" mass="57409">MNATPTIEHTRTTTATIELGIYEKALKWTGTWPSFFAQAATAGFSFVDISIDETPERQARLHWNKKQRDEVRQAAHNAGIKLGGLCLSLHRRIAPGSSDPHTRAQATQALIDGIDLAADLHIPVLQLAGYFAYYETPHPQNRQWYVECLRTGAAHAATRGILLGIENVDGTDITSISTAMHIVNEIDSPWLQLYPDIGNIAEQGLNITSELRRGRGHMLALHAKDVRPGEPRRVPMGTGIVNWDEAFTELAAQNWTGRMMIEMWNDEADNSAQLAATARQYIHDKLTHAGITITTPPPPPTTDLPHSLTELRKEVCRGNLALPEAGLVAWTGGNLSARDPETGHIIIKPSGMPYNVMTPEDMVIVDINGKIIAGEHGPSSDTASHLAVYRARPDVMSIIHTHSRYATAFAAAGRPIPCVLTAIADEFGGEVPLGDYAPIGGNAIGEEIVRSIGTSPAILMKQHGVFTVGPTIDKALQAAIMVEDIAHTVLVAESLGTLTELPQEEINANFDRYQNRYGTDAASEGLRR</sequence>
<evidence type="ECO:0000256" key="7">
    <source>
        <dbReference type="ARBA" id="ARBA00023277"/>
    </source>
</evidence>
<dbReference type="GO" id="GO:0016832">
    <property type="term" value="F:aldehyde-lyase activity"/>
    <property type="evidence" value="ECO:0007669"/>
    <property type="project" value="TreeGrafter"/>
</dbReference>
<comment type="cofactor">
    <cofactor evidence="2">
        <name>Zn(2+)</name>
        <dbReference type="ChEBI" id="CHEBI:29105"/>
    </cofactor>
</comment>
<keyword evidence="9" id="KW-0413">Isomerase</keyword>
<dbReference type="InterPro" id="IPR036409">
    <property type="entry name" value="Aldolase_II/adducin_N_sf"/>
</dbReference>
<evidence type="ECO:0000259" key="8">
    <source>
        <dbReference type="SMART" id="SM01007"/>
    </source>
</evidence>
<dbReference type="SUPFAM" id="SSF51658">
    <property type="entry name" value="Xylose isomerase-like"/>
    <property type="match status" value="1"/>
</dbReference>
<keyword evidence="5" id="KW-0479">Metal-binding</keyword>
<evidence type="ECO:0000313" key="10">
    <source>
        <dbReference type="Proteomes" id="UP000242637"/>
    </source>
</evidence>
<feature type="domain" description="Class II aldolase/adducin N-terminal" evidence="8">
    <location>
        <begin position="313"/>
        <end position="490"/>
    </location>
</feature>
<evidence type="ECO:0000313" key="9">
    <source>
        <dbReference type="EMBL" id="SNV22039.1"/>
    </source>
</evidence>
<gene>
    <name evidence="9" type="primary">ulaE</name>
    <name evidence="9" type="ORF">SAMEA4475696_01430</name>
</gene>
<dbReference type="GeneID" id="69055796"/>
<accession>A0A239VJR6</accession>
<dbReference type="PANTHER" id="PTHR22789">
    <property type="entry name" value="FUCULOSE PHOSPHATE ALDOLASE"/>
    <property type="match status" value="1"/>
</dbReference>
<dbReference type="GO" id="GO:0008742">
    <property type="term" value="F:L-ribulose-phosphate 4-epimerase activity"/>
    <property type="evidence" value="ECO:0007669"/>
    <property type="project" value="UniProtKB-EC"/>
</dbReference>
<reference evidence="9 10" key="1">
    <citation type="submission" date="2017-06" db="EMBL/GenBank/DDBJ databases">
        <authorList>
            <consortium name="Pathogen Informatics"/>
        </authorList>
    </citation>
    <scope>NUCLEOTIDE SEQUENCE [LARGE SCALE GENOMIC DNA]</scope>
    <source>
        <strain evidence="9 10">NCTC13039</strain>
    </source>
</reference>
<dbReference type="NCBIfam" id="NF005123">
    <property type="entry name" value="PRK06557.1"/>
    <property type="match status" value="1"/>
</dbReference>
<evidence type="ECO:0000256" key="2">
    <source>
        <dbReference type="ARBA" id="ARBA00001947"/>
    </source>
</evidence>
<dbReference type="Gene3D" id="3.40.225.10">
    <property type="entry name" value="Class II aldolase/adducin N-terminal domain"/>
    <property type="match status" value="1"/>
</dbReference>
<dbReference type="RefSeq" id="WP_084441381.1">
    <property type="nucleotide sequence ID" value="NZ_JAAFNK010000001.1"/>
</dbReference>